<name>A0ABD0YQA2_9HEMI</name>
<protein>
    <submittedName>
        <fullName evidence="1">Uncharacterized protein</fullName>
    </submittedName>
</protein>
<organism evidence="1 2">
    <name type="scientific">Ranatra chinensis</name>
    <dbReference type="NCBI Taxonomy" id="642074"/>
    <lineage>
        <taxon>Eukaryota</taxon>
        <taxon>Metazoa</taxon>
        <taxon>Ecdysozoa</taxon>
        <taxon>Arthropoda</taxon>
        <taxon>Hexapoda</taxon>
        <taxon>Insecta</taxon>
        <taxon>Pterygota</taxon>
        <taxon>Neoptera</taxon>
        <taxon>Paraneoptera</taxon>
        <taxon>Hemiptera</taxon>
        <taxon>Heteroptera</taxon>
        <taxon>Panheteroptera</taxon>
        <taxon>Nepomorpha</taxon>
        <taxon>Nepidae</taxon>
        <taxon>Ranatrinae</taxon>
        <taxon>Ranatra</taxon>
    </lineage>
</organism>
<sequence>MEPSDPDCVESSSPFKTTDDWRHKLAGLQRSESDSCPSTDISLIEWGLPKDFGDVESEAPSSTWGLDPNLTLNEHLLSSVPSPASDNLDTIPPGSDHDLTLGINDVDFGAEFSDIFNSTCASENFEEDSSNEQNEPFGPVLPVDTNNNGINYDHLYDSTNDKKSGHCSLDKKEVGSNEHKTLLSEHSEFLTALAEVKCSLSEIEQTVAVWQCVAAMADSKRAFELMERVRTLCKTLRWIIGQNRRRSRLQTEVNRLLLRTNFIKG</sequence>
<dbReference type="Proteomes" id="UP001558652">
    <property type="component" value="Unassembled WGS sequence"/>
</dbReference>
<evidence type="ECO:0000313" key="1">
    <source>
        <dbReference type="EMBL" id="KAL1138151.1"/>
    </source>
</evidence>
<dbReference type="AlphaFoldDB" id="A0ABD0YQA2"/>
<comment type="caution">
    <text evidence="1">The sequence shown here is derived from an EMBL/GenBank/DDBJ whole genome shotgun (WGS) entry which is preliminary data.</text>
</comment>
<gene>
    <name evidence="1" type="ORF">AAG570_009843</name>
</gene>
<evidence type="ECO:0000313" key="2">
    <source>
        <dbReference type="Proteomes" id="UP001558652"/>
    </source>
</evidence>
<keyword evidence="2" id="KW-1185">Reference proteome</keyword>
<dbReference type="EMBL" id="JBFDAA010000004">
    <property type="protein sequence ID" value="KAL1138151.1"/>
    <property type="molecule type" value="Genomic_DNA"/>
</dbReference>
<accession>A0ABD0YQA2</accession>
<reference evidence="1 2" key="1">
    <citation type="submission" date="2024-07" db="EMBL/GenBank/DDBJ databases">
        <title>Chromosome-level genome assembly of the water stick insect Ranatra chinensis (Heteroptera: Nepidae).</title>
        <authorList>
            <person name="Liu X."/>
        </authorList>
    </citation>
    <scope>NUCLEOTIDE SEQUENCE [LARGE SCALE GENOMIC DNA]</scope>
    <source>
        <strain evidence="1">Cailab_2021Rc</strain>
        <tissue evidence="1">Muscle</tissue>
    </source>
</reference>
<proteinExistence type="predicted"/>